<feature type="region of interest" description="Disordered" evidence="1">
    <location>
        <begin position="254"/>
        <end position="349"/>
    </location>
</feature>
<feature type="compositionally biased region" description="Polar residues" evidence="1">
    <location>
        <begin position="269"/>
        <end position="294"/>
    </location>
</feature>
<organism evidence="2 3">
    <name type="scientific">Ophiobolus disseminans</name>
    <dbReference type="NCBI Taxonomy" id="1469910"/>
    <lineage>
        <taxon>Eukaryota</taxon>
        <taxon>Fungi</taxon>
        <taxon>Dikarya</taxon>
        <taxon>Ascomycota</taxon>
        <taxon>Pezizomycotina</taxon>
        <taxon>Dothideomycetes</taxon>
        <taxon>Pleosporomycetidae</taxon>
        <taxon>Pleosporales</taxon>
        <taxon>Pleosporineae</taxon>
        <taxon>Phaeosphaeriaceae</taxon>
        <taxon>Ophiobolus</taxon>
    </lineage>
</organism>
<dbReference type="AlphaFoldDB" id="A0A6A7ADC3"/>
<name>A0A6A7ADC3_9PLEO</name>
<proteinExistence type="predicted"/>
<protein>
    <submittedName>
        <fullName evidence="2">Uncharacterized protein</fullName>
    </submittedName>
</protein>
<dbReference type="EMBL" id="MU006219">
    <property type="protein sequence ID" value="KAF2830718.1"/>
    <property type="molecule type" value="Genomic_DNA"/>
</dbReference>
<sequence>MAPNSRKRAMDIQWELPLVTKLQRNTNANMTPSAPEHTFSATGQSRFRIHPACARTVAHKPGQEFTFTLPPEKPSTPLDGPTSVYKPVVLHQPHPDSKLCENFHWVPYPLGLMPYDSWHQLHHREDVQPPVPFRCPVCLRVRKATPHMRKVFLVAERLLWDGKLMPMHDKDLNEELNWKVNYELGIMDPFVEDPEEVPGGKHSQTNKFYPYQNEHEMTLALRFIFMTEDITEASWALWIGTHLDLQMNLEGEESTVSSSTVSDPIGMSGSRQISNSNHGAQKSSDPGHTPNLTVSHDLASKLAKGKSHRLPTPPSSLPKVTQGVHHDPDGMLRKTSSSSSSVSAPTVAPPQVPRKIQSYKTLQEFYSLLDKIERTSYVGALFLEAYAVKLRDDMCKGCWLKHNIQLDLF</sequence>
<evidence type="ECO:0000313" key="2">
    <source>
        <dbReference type="EMBL" id="KAF2830718.1"/>
    </source>
</evidence>
<evidence type="ECO:0000313" key="3">
    <source>
        <dbReference type="Proteomes" id="UP000799424"/>
    </source>
</evidence>
<dbReference type="Proteomes" id="UP000799424">
    <property type="component" value="Unassembled WGS sequence"/>
</dbReference>
<reference evidence="2" key="1">
    <citation type="journal article" date="2020" name="Stud. Mycol.">
        <title>101 Dothideomycetes genomes: a test case for predicting lifestyles and emergence of pathogens.</title>
        <authorList>
            <person name="Haridas S."/>
            <person name="Albert R."/>
            <person name="Binder M."/>
            <person name="Bloem J."/>
            <person name="Labutti K."/>
            <person name="Salamov A."/>
            <person name="Andreopoulos B."/>
            <person name="Baker S."/>
            <person name="Barry K."/>
            <person name="Bills G."/>
            <person name="Bluhm B."/>
            <person name="Cannon C."/>
            <person name="Castanera R."/>
            <person name="Culley D."/>
            <person name="Daum C."/>
            <person name="Ezra D."/>
            <person name="Gonzalez J."/>
            <person name="Henrissat B."/>
            <person name="Kuo A."/>
            <person name="Liang C."/>
            <person name="Lipzen A."/>
            <person name="Lutzoni F."/>
            <person name="Magnuson J."/>
            <person name="Mondo S."/>
            <person name="Nolan M."/>
            <person name="Ohm R."/>
            <person name="Pangilinan J."/>
            <person name="Park H.-J."/>
            <person name="Ramirez L."/>
            <person name="Alfaro M."/>
            <person name="Sun H."/>
            <person name="Tritt A."/>
            <person name="Yoshinaga Y."/>
            <person name="Zwiers L.-H."/>
            <person name="Turgeon B."/>
            <person name="Goodwin S."/>
            <person name="Spatafora J."/>
            <person name="Crous P."/>
            <person name="Grigoriev I."/>
        </authorList>
    </citation>
    <scope>NUCLEOTIDE SEQUENCE</scope>
    <source>
        <strain evidence="2">CBS 113818</strain>
    </source>
</reference>
<feature type="compositionally biased region" description="Low complexity" evidence="1">
    <location>
        <begin position="335"/>
        <end position="346"/>
    </location>
</feature>
<keyword evidence="3" id="KW-1185">Reference proteome</keyword>
<dbReference type="OrthoDB" id="3650630at2759"/>
<gene>
    <name evidence="2" type="ORF">CC86DRAFT_367419</name>
</gene>
<evidence type="ECO:0000256" key="1">
    <source>
        <dbReference type="SAM" id="MobiDB-lite"/>
    </source>
</evidence>
<accession>A0A6A7ADC3</accession>